<gene>
    <name evidence="1" type="ORF">C5L36_0A04440</name>
</gene>
<dbReference type="VEuPathDB" id="FungiDB:C5L36_0A04440"/>
<evidence type="ECO:0000313" key="2">
    <source>
        <dbReference type="Proteomes" id="UP000249293"/>
    </source>
</evidence>
<dbReference type="KEGG" id="pkz:C5L36_0A04440"/>
<protein>
    <submittedName>
        <fullName evidence="1">Uncharacterized protein</fullName>
    </submittedName>
</protein>
<reference evidence="1 2" key="1">
    <citation type="submission" date="2018-06" db="EMBL/GenBank/DDBJ databases">
        <title>Population genomics shows no distinction between pathogenic Candida krusei and environmental Pichia kudriavzevii: One species, four names.</title>
        <authorList>
            <person name="Douglass A.P."/>
            <person name="Offei B."/>
            <person name="Braun-Galleani S."/>
            <person name="Coughlan A.Y."/>
            <person name="Martos A."/>
            <person name="Ortiz-Merino R.A."/>
            <person name="Byrne K.P."/>
            <person name="Wolfe K.H."/>
        </authorList>
    </citation>
    <scope>NUCLEOTIDE SEQUENCE [LARGE SCALE GENOMIC DNA]</scope>
    <source>
        <strain evidence="1 2">CBS573</strain>
    </source>
</reference>
<dbReference type="Proteomes" id="UP000249293">
    <property type="component" value="Chromosome 1"/>
</dbReference>
<dbReference type="AlphaFoldDB" id="A0A2U9QXX8"/>
<evidence type="ECO:0000313" key="1">
    <source>
        <dbReference type="EMBL" id="AWU73847.1"/>
    </source>
</evidence>
<name>A0A2U9QXX8_PICKU</name>
<sequence>MSSFLDRWLYRDNKSAHNVGTRNGNTGSFYSQTGAKQSTPYYPEGGAAYPRRASGGTAPNLQNVPWSYYKNVETHRRGSAGSMEAMGPVEPVERLDPMERVKAAAHAEALGGAEMPVGATAQVRARPVGMDAAGAILPDVVRRPSGASSVSSTENE</sequence>
<accession>A0A2U9QXX8</accession>
<organism evidence="1 2">
    <name type="scientific">Pichia kudriavzevii</name>
    <name type="common">Yeast</name>
    <name type="synonym">Issatchenkia orientalis</name>
    <dbReference type="NCBI Taxonomy" id="4909"/>
    <lineage>
        <taxon>Eukaryota</taxon>
        <taxon>Fungi</taxon>
        <taxon>Dikarya</taxon>
        <taxon>Ascomycota</taxon>
        <taxon>Saccharomycotina</taxon>
        <taxon>Pichiomycetes</taxon>
        <taxon>Pichiales</taxon>
        <taxon>Pichiaceae</taxon>
        <taxon>Pichia</taxon>
    </lineage>
</organism>
<proteinExistence type="predicted"/>
<dbReference type="GeneID" id="40381557"/>
<dbReference type="OrthoDB" id="10536015at2759"/>
<keyword evidence="2" id="KW-1185">Reference proteome</keyword>
<dbReference type="EMBL" id="CP028773">
    <property type="protein sequence ID" value="AWU73847.1"/>
    <property type="molecule type" value="Genomic_DNA"/>
</dbReference>
<dbReference type="RefSeq" id="XP_029319324.1">
    <property type="nucleotide sequence ID" value="XM_029463464.1"/>
</dbReference>